<keyword evidence="2" id="KW-0677">Repeat</keyword>
<dbReference type="NCBIfam" id="TIGR00756">
    <property type="entry name" value="PPR"/>
    <property type="match status" value="2"/>
</dbReference>
<gene>
    <name evidence="4" type="ORF">Sradi_6181100</name>
</gene>
<protein>
    <submittedName>
        <fullName evidence="4">Pentatricopeptide repeat-containing protein</fullName>
    </submittedName>
</protein>
<name>A0AAW2KB95_SESRA</name>
<dbReference type="InterPro" id="IPR011990">
    <property type="entry name" value="TPR-like_helical_dom_sf"/>
</dbReference>
<sequence length="210" mass="23659">MGRSVYTILTIDRWESLNCMKYRTASLRPVHGRLALKFLKWVVKQPGLELSHITHLYCITTHILVRARMYDRAKLILRQLGEMGLGSSSIFDALMDTYPLCNSNPAVFDLLIRVYVRKGATNDAVETLRLMGLRGFRPSVYTCNMILAAMAKVRCAESVWLCFGEMLAKGICPNIGTFNILLNVLCGDGKLKKASYLLRKMEESGYAPTV</sequence>
<dbReference type="Pfam" id="PF01535">
    <property type="entry name" value="PPR"/>
    <property type="match status" value="1"/>
</dbReference>
<dbReference type="EMBL" id="JACGWJ010000029">
    <property type="protein sequence ID" value="KAL0303130.1"/>
    <property type="molecule type" value="Genomic_DNA"/>
</dbReference>
<proteinExistence type="inferred from homology"/>
<feature type="repeat" description="PPR" evidence="3">
    <location>
        <begin position="174"/>
        <end position="208"/>
    </location>
</feature>
<organism evidence="4">
    <name type="scientific">Sesamum radiatum</name>
    <name type="common">Black benniseed</name>
    <dbReference type="NCBI Taxonomy" id="300843"/>
    <lineage>
        <taxon>Eukaryota</taxon>
        <taxon>Viridiplantae</taxon>
        <taxon>Streptophyta</taxon>
        <taxon>Embryophyta</taxon>
        <taxon>Tracheophyta</taxon>
        <taxon>Spermatophyta</taxon>
        <taxon>Magnoliopsida</taxon>
        <taxon>eudicotyledons</taxon>
        <taxon>Gunneridae</taxon>
        <taxon>Pentapetalae</taxon>
        <taxon>asterids</taxon>
        <taxon>lamiids</taxon>
        <taxon>Lamiales</taxon>
        <taxon>Pedaliaceae</taxon>
        <taxon>Sesamum</taxon>
    </lineage>
</organism>
<dbReference type="Pfam" id="PF13041">
    <property type="entry name" value="PPR_2"/>
    <property type="match status" value="1"/>
</dbReference>
<dbReference type="PANTHER" id="PTHR47447">
    <property type="entry name" value="OS03G0856100 PROTEIN"/>
    <property type="match status" value="1"/>
</dbReference>
<reference evidence="4" key="2">
    <citation type="journal article" date="2024" name="Plant">
        <title>Genomic evolution and insights into agronomic trait innovations of Sesamum species.</title>
        <authorList>
            <person name="Miao H."/>
            <person name="Wang L."/>
            <person name="Qu L."/>
            <person name="Liu H."/>
            <person name="Sun Y."/>
            <person name="Le M."/>
            <person name="Wang Q."/>
            <person name="Wei S."/>
            <person name="Zheng Y."/>
            <person name="Lin W."/>
            <person name="Duan Y."/>
            <person name="Cao H."/>
            <person name="Xiong S."/>
            <person name="Wang X."/>
            <person name="Wei L."/>
            <person name="Li C."/>
            <person name="Ma Q."/>
            <person name="Ju M."/>
            <person name="Zhao R."/>
            <person name="Li G."/>
            <person name="Mu C."/>
            <person name="Tian Q."/>
            <person name="Mei H."/>
            <person name="Zhang T."/>
            <person name="Gao T."/>
            <person name="Zhang H."/>
        </authorList>
    </citation>
    <scope>NUCLEOTIDE SEQUENCE</scope>
    <source>
        <strain evidence="4">G02</strain>
    </source>
</reference>
<reference evidence="4" key="1">
    <citation type="submission" date="2020-06" db="EMBL/GenBank/DDBJ databases">
        <authorList>
            <person name="Li T."/>
            <person name="Hu X."/>
            <person name="Zhang T."/>
            <person name="Song X."/>
            <person name="Zhang H."/>
            <person name="Dai N."/>
            <person name="Sheng W."/>
            <person name="Hou X."/>
            <person name="Wei L."/>
        </authorList>
    </citation>
    <scope>NUCLEOTIDE SEQUENCE</scope>
    <source>
        <strain evidence="4">G02</strain>
        <tissue evidence="4">Leaf</tissue>
    </source>
</reference>
<dbReference type="Gene3D" id="1.25.40.10">
    <property type="entry name" value="Tetratricopeptide repeat domain"/>
    <property type="match status" value="1"/>
</dbReference>
<feature type="repeat" description="PPR" evidence="3">
    <location>
        <begin position="139"/>
        <end position="173"/>
    </location>
</feature>
<evidence type="ECO:0000256" key="1">
    <source>
        <dbReference type="ARBA" id="ARBA00007626"/>
    </source>
</evidence>
<evidence type="ECO:0000256" key="2">
    <source>
        <dbReference type="ARBA" id="ARBA00022737"/>
    </source>
</evidence>
<feature type="repeat" description="PPR" evidence="3">
    <location>
        <begin position="104"/>
        <end position="138"/>
    </location>
</feature>
<evidence type="ECO:0000313" key="4">
    <source>
        <dbReference type="EMBL" id="KAL0303130.1"/>
    </source>
</evidence>
<comment type="caution">
    <text evidence="4">The sequence shown here is derived from an EMBL/GenBank/DDBJ whole genome shotgun (WGS) entry which is preliminary data.</text>
</comment>
<dbReference type="PROSITE" id="PS51375">
    <property type="entry name" value="PPR"/>
    <property type="match status" value="3"/>
</dbReference>
<dbReference type="InterPro" id="IPR002885">
    <property type="entry name" value="PPR_rpt"/>
</dbReference>
<dbReference type="PANTHER" id="PTHR47447:SF17">
    <property type="entry name" value="OS12G0638900 PROTEIN"/>
    <property type="match status" value="1"/>
</dbReference>
<dbReference type="AlphaFoldDB" id="A0AAW2KB95"/>
<evidence type="ECO:0000256" key="3">
    <source>
        <dbReference type="PROSITE-ProRule" id="PRU00708"/>
    </source>
</evidence>
<comment type="similarity">
    <text evidence="1">Belongs to the PPR family. P subfamily.</text>
</comment>
<accession>A0AAW2KB95</accession>